<comment type="caution">
    <text evidence="3">The sequence shown here is derived from an EMBL/GenBank/DDBJ whole genome shotgun (WGS) entry which is preliminary data.</text>
</comment>
<protein>
    <submittedName>
        <fullName evidence="3">F-box/FBD/LRR-repeat protein</fullName>
    </submittedName>
</protein>
<evidence type="ECO:0000313" key="4">
    <source>
        <dbReference type="Proteomes" id="UP001153555"/>
    </source>
</evidence>
<dbReference type="Proteomes" id="UP001153555">
    <property type="component" value="Unassembled WGS sequence"/>
</dbReference>
<dbReference type="OrthoDB" id="976179at2759"/>
<dbReference type="EMBL" id="CACSLK010003174">
    <property type="protein sequence ID" value="CAA0808513.1"/>
    <property type="molecule type" value="Genomic_DNA"/>
</dbReference>
<name>A0A9N7MJN6_STRHE</name>
<proteinExistence type="predicted"/>
<dbReference type="InterPro" id="IPR053781">
    <property type="entry name" value="F-box_AtFBL13-like"/>
</dbReference>
<dbReference type="SUPFAM" id="SSF52058">
    <property type="entry name" value="L domain-like"/>
    <property type="match status" value="1"/>
</dbReference>
<dbReference type="CDD" id="cd22160">
    <property type="entry name" value="F-box_AtFBL13-like"/>
    <property type="match status" value="1"/>
</dbReference>
<evidence type="ECO:0000313" key="3">
    <source>
        <dbReference type="EMBL" id="CAA0808513.1"/>
    </source>
</evidence>
<dbReference type="InterPro" id="IPR032675">
    <property type="entry name" value="LRR_dom_sf"/>
</dbReference>
<dbReference type="SUPFAM" id="SSF81383">
    <property type="entry name" value="F-box domain"/>
    <property type="match status" value="1"/>
</dbReference>
<keyword evidence="4" id="KW-1185">Reference proteome</keyword>
<organism evidence="3 4">
    <name type="scientific">Striga hermonthica</name>
    <name type="common">Purple witchweed</name>
    <name type="synonym">Buchnera hermonthica</name>
    <dbReference type="NCBI Taxonomy" id="68872"/>
    <lineage>
        <taxon>Eukaryota</taxon>
        <taxon>Viridiplantae</taxon>
        <taxon>Streptophyta</taxon>
        <taxon>Embryophyta</taxon>
        <taxon>Tracheophyta</taxon>
        <taxon>Spermatophyta</taxon>
        <taxon>Magnoliopsida</taxon>
        <taxon>eudicotyledons</taxon>
        <taxon>Gunneridae</taxon>
        <taxon>Pentapetalae</taxon>
        <taxon>asterids</taxon>
        <taxon>lamiids</taxon>
        <taxon>Lamiales</taxon>
        <taxon>Orobanchaceae</taxon>
        <taxon>Buchnereae</taxon>
        <taxon>Striga</taxon>
    </lineage>
</organism>
<dbReference type="InterPro" id="IPR050232">
    <property type="entry name" value="FBL13/AtMIF1-like"/>
</dbReference>
<evidence type="ECO:0000259" key="1">
    <source>
        <dbReference type="Pfam" id="PF00646"/>
    </source>
</evidence>
<dbReference type="AlphaFoldDB" id="A0A9N7MJN6"/>
<dbReference type="InterPro" id="IPR036047">
    <property type="entry name" value="F-box-like_dom_sf"/>
</dbReference>
<accession>A0A9N7MJN6</accession>
<sequence length="439" mass="51048">MASIDRLSSLPEGIICHILSFLPTKRSVATSVLGKRWRFLWAHVPCLEFSGYDFRKEDFGEEETQSWDDFMKEATQASNIIHGIILRHKAKRMDSLTLDHVYCDEDQLETWIKTAIDRGVRNLHLELDFDTIPQSLFNCKTIVDLKLDKIRMSLSDVGNVSLPSLKKFYVYNLISENDDVLPRFLSGCPSLEELNMVFTFREENDYVGCKNISSPKLKTLKLNLVDLFCPWQPEYRMIINAPALRYLQVHGYDLECITIPITMISLVEADIRLANYWLSNLKTTVVKFFHSLCYVKCLKISCWKFGECHIHSPHRSCLHPLPRHRPLWVPRSRRHPLRVLRRDSKSGDSENSSEYDFIYGQDVFTDLNSGSSRGVRAWLFQKEGSYEVVEKDKAVVVLADDWVENLHLNKLPANIRFNVVETRIGSRWWDFSSTEMMLL</sequence>
<dbReference type="InterPro" id="IPR055411">
    <property type="entry name" value="LRR_FXL15/At3g58940/PEG3-like"/>
</dbReference>
<dbReference type="PANTHER" id="PTHR31900:SF34">
    <property type="entry name" value="EMB|CAB62440.1-RELATED"/>
    <property type="match status" value="1"/>
</dbReference>
<evidence type="ECO:0000259" key="2">
    <source>
        <dbReference type="Pfam" id="PF24758"/>
    </source>
</evidence>
<gene>
    <name evidence="3" type="ORF">SHERM_10748</name>
</gene>
<dbReference type="Gene3D" id="3.80.10.10">
    <property type="entry name" value="Ribonuclease Inhibitor"/>
    <property type="match status" value="1"/>
</dbReference>
<dbReference type="Pfam" id="PF24758">
    <property type="entry name" value="LRR_At5g56370"/>
    <property type="match status" value="1"/>
</dbReference>
<dbReference type="InterPro" id="IPR001810">
    <property type="entry name" value="F-box_dom"/>
</dbReference>
<dbReference type="PANTHER" id="PTHR31900">
    <property type="entry name" value="F-BOX/RNI SUPERFAMILY PROTEIN-RELATED"/>
    <property type="match status" value="1"/>
</dbReference>
<feature type="domain" description="F-box/LRR-repeat protein 15/At3g58940/PEG3-like LRR" evidence="2">
    <location>
        <begin position="108"/>
        <end position="250"/>
    </location>
</feature>
<feature type="domain" description="F-box" evidence="1">
    <location>
        <begin position="7"/>
        <end position="45"/>
    </location>
</feature>
<dbReference type="Pfam" id="PF00646">
    <property type="entry name" value="F-box"/>
    <property type="match status" value="1"/>
</dbReference>
<reference evidence="3" key="1">
    <citation type="submission" date="2019-12" db="EMBL/GenBank/DDBJ databases">
        <authorList>
            <person name="Scholes J."/>
        </authorList>
    </citation>
    <scope>NUCLEOTIDE SEQUENCE</scope>
</reference>